<gene>
    <name evidence="2" type="ORF">KCU98_g22591</name>
</gene>
<reference evidence="2" key="1">
    <citation type="journal article" date="2021" name="J Fungi (Basel)">
        <title>Virulence traits and population genomics of the black yeast Aureobasidium melanogenum.</title>
        <authorList>
            <person name="Cernosa A."/>
            <person name="Sun X."/>
            <person name="Gostincar C."/>
            <person name="Fang C."/>
            <person name="Gunde-Cimerman N."/>
            <person name="Song Z."/>
        </authorList>
    </citation>
    <scope>NUCLEOTIDE SEQUENCE</scope>
    <source>
        <strain evidence="2">EXF-9298</strain>
    </source>
</reference>
<feature type="region of interest" description="Disordered" evidence="1">
    <location>
        <begin position="1"/>
        <end position="222"/>
    </location>
</feature>
<dbReference type="Proteomes" id="UP000729357">
    <property type="component" value="Unassembled WGS sequence"/>
</dbReference>
<feature type="compositionally biased region" description="Basic and acidic residues" evidence="1">
    <location>
        <begin position="103"/>
        <end position="165"/>
    </location>
</feature>
<sequence length="222" mass="26367">RYSSRQPRYPSDRDRYNDRRRYSPPPTRGYRSSGHSSRGRPDNSYASRHSKPPARSPPRDVRRSDSPSDDLISQLASTARPEEAKSSRRRGPSAHSRRSSRSPRPDTRRPYRQDPPRYRERERERDRDYARGYDRDYERNREYARGGRREYYDRRERYRDERDSDAMYGRGGPPRQPMPRPYVDPRYSQSPQYPPPGPSPPHGQSPYGRVYPPQQPYASYQG</sequence>
<feature type="compositionally biased region" description="Basic and acidic residues" evidence="1">
    <location>
        <begin position="57"/>
        <end position="66"/>
    </location>
</feature>
<protein>
    <submittedName>
        <fullName evidence="2">Uncharacterized protein</fullName>
    </submittedName>
</protein>
<dbReference type="AlphaFoldDB" id="A0A9P8F063"/>
<proteinExistence type="predicted"/>
<accession>A0A9P8F063</accession>
<organism evidence="2 3">
    <name type="scientific">Aureobasidium melanogenum</name>
    <name type="common">Aureobasidium pullulans var. melanogenum</name>
    <dbReference type="NCBI Taxonomy" id="46634"/>
    <lineage>
        <taxon>Eukaryota</taxon>
        <taxon>Fungi</taxon>
        <taxon>Dikarya</taxon>
        <taxon>Ascomycota</taxon>
        <taxon>Pezizomycotina</taxon>
        <taxon>Dothideomycetes</taxon>
        <taxon>Dothideomycetidae</taxon>
        <taxon>Dothideales</taxon>
        <taxon>Saccotheciaceae</taxon>
        <taxon>Aureobasidium</taxon>
    </lineage>
</organism>
<evidence type="ECO:0000313" key="2">
    <source>
        <dbReference type="EMBL" id="KAG9918745.1"/>
    </source>
</evidence>
<name>A0A9P8F063_AURME</name>
<feature type="compositionally biased region" description="Basic residues" evidence="1">
    <location>
        <begin position="87"/>
        <end position="101"/>
    </location>
</feature>
<comment type="caution">
    <text evidence="2">The sequence shown here is derived from an EMBL/GenBank/DDBJ whole genome shotgun (WGS) entry which is preliminary data.</text>
</comment>
<keyword evidence="3" id="KW-1185">Reference proteome</keyword>
<dbReference type="EMBL" id="JAHFXS010008869">
    <property type="protein sequence ID" value="KAG9918745.1"/>
    <property type="molecule type" value="Genomic_DNA"/>
</dbReference>
<feature type="compositionally biased region" description="Pro residues" evidence="1">
    <location>
        <begin position="192"/>
        <end position="203"/>
    </location>
</feature>
<feature type="non-terminal residue" evidence="2">
    <location>
        <position position="1"/>
    </location>
</feature>
<feature type="compositionally biased region" description="Basic and acidic residues" evidence="1">
    <location>
        <begin position="10"/>
        <end position="21"/>
    </location>
</feature>
<evidence type="ECO:0000256" key="1">
    <source>
        <dbReference type="SAM" id="MobiDB-lite"/>
    </source>
</evidence>
<evidence type="ECO:0000313" key="3">
    <source>
        <dbReference type="Proteomes" id="UP000729357"/>
    </source>
</evidence>
<feature type="non-terminal residue" evidence="2">
    <location>
        <position position="222"/>
    </location>
</feature>
<reference evidence="2" key="2">
    <citation type="submission" date="2021-08" db="EMBL/GenBank/DDBJ databases">
        <authorList>
            <person name="Gostincar C."/>
            <person name="Sun X."/>
            <person name="Song Z."/>
            <person name="Gunde-Cimerman N."/>
        </authorList>
    </citation>
    <scope>NUCLEOTIDE SEQUENCE</scope>
    <source>
        <strain evidence="2">EXF-9298</strain>
    </source>
</reference>